<protein>
    <submittedName>
        <fullName evidence="7">Nucleoside ABC transporter membrane protein</fullName>
    </submittedName>
</protein>
<keyword evidence="2" id="KW-1003">Cell membrane</keyword>
<comment type="subcellular location">
    <subcellularLocation>
        <location evidence="1">Cell membrane</location>
        <topology evidence="1">Multi-pass membrane protein</topology>
    </subcellularLocation>
</comment>
<evidence type="ECO:0000256" key="2">
    <source>
        <dbReference type="ARBA" id="ARBA00022475"/>
    </source>
</evidence>
<evidence type="ECO:0000256" key="5">
    <source>
        <dbReference type="ARBA" id="ARBA00023136"/>
    </source>
</evidence>
<evidence type="ECO:0000313" key="8">
    <source>
        <dbReference type="Proteomes" id="UP000182624"/>
    </source>
</evidence>
<sequence length="376" mass="40008">MAGKNNKIEKESFFSKPAVQSITASLLCIVIGLLIGYIALLIINPVGATEAIITIIKNYFTYPSKAAALKYLGNTLVKAAPLLMCALSIQFCYQAGLFNIGAAGQYVAGAGASLYFALGFGLPWYACILAALVAGGVFGIIVGLLKAYLNVNEVISGIMLNWIGLYTVNMLLGGVKEVSSPYTLSLANTNPSAIIPSLGLEKLFSNNKYVTIAIPLAILIAIILKVVLSMTVFGYEIKATGIAKDAAKYSGMKEKKNVILTLFIGGGLAGLGAAFLFLTGYEQWSVTQSSVPGMGFNGIAATFLGGLDPIGTIFASYFIQHITSGGSYLDKNVYPSQISDFISSIIIYLCGFVLFFKFFLNSRIRASKEKREGGNK</sequence>
<feature type="transmembrane region" description="Helical" evidence="6">
    <location>
        <begin position="341"/>
        <end position="360"/>
    </location>
</feature>
<keyword evidence="3 6" id="KW-0812">Transmembrane</keyword>
<feature type="transmembrane region" description="Helical" evidence="6">
    <location>
        <begin position="157"/>
        <end position="175"/>
    </location>
</feature>
<dbReference type="AlphaFoldDB" id="A0A1I5U2Q5"/>
<dbReference type="EMBL" id="FOXO01000011">
    <property type="protein sequence ID" value="SFP89602.1"/>
    <property type="molecule type" value="Genomic_DNA"/>
</dbReference>
<keyword evidence="5 6" id="KW-0472">Membrane</keyword>
<feature type="transmembrane region" description="Helical" evidence="6">
    <location>
        <begin position="122"/>
        <end position="145"/>
    </location>
</feature>
<dbReference type="OrthoDB" id="45037at2"/>
<evidence type="ECO:0000256" key="6">
    <source>
        <dbReference type="SAM" id="Phobius"/>
    </source>
</evidence>
<evidence type="ECO:0000256" key="4">
    <source>
        <dbReference type="ARBA" id="ARBA00022989"/>
    </source>
</evidence>
<dbReference type="PANTHER" id="PTHR47089:SF1">
    <property type="entry name" value="GUANOSINE ABC TRANSPORTER PERMEASE PROTEIN NUPP"/>
    <property type="match status" value="1"/>
</dbReference>
<feature type="transmembrane region" description="Helical" evidence="6">
    <location>
        <begin position="258"/>
        <end position="278"/>
    </location>
</feature>
<dbReference type="RefSeq" id="WP_074887216.1">
    <property type="nucleotide sequence ID" value="NZ_FOXO01000011.1"/>
</dbReference>
<keyword evidence="8" id="KW-1185">Reference proteome</keyword>
<evidence type="ECO:0000256" key="3">
    <source>
        <dbReference type="ARBA" id="ARBA00022692"/>
    </source>
</evidence>
<dbReference type="Pfam" id="PF02653">
    <property type="entry name" value="BPD_transp_2"/>
    <property type="match status" value="1"/>
</dbReference>
<dbReference type="GO" id="GO:0022857">
    <property type="term" value="F:transmembrane transporter activity"/>
    <property type="evidence" value="ECO:0007669"/>
    <property type="project" value="InterPro"/>
</dbReference>
<dbReference type="GO" id="GO:0005886">
    <property type="term" value="C:plasma membrane"/>
    <property type="evidence" value="ECO:0007669"/>
    <property type="project" value="UniProtKB-SubCell"/>
</dbReference>
<feature type="transmembrane region" description="Helical" evidence="6">
    <location>
        <begin position="71"/>
        <end position="89"/>
    </location>
</feature>
<name>A0A1I5U2Q5_9FIRM</name>
<proteinExistence type="predicted"/>
<gene>
    <name evidence="7" type="ORF">SAMN04487928_11128</name>
</gene>
<keyword evidence="4 6" id="KW-1133">Transmembrane helix</keyword>
<evidence type="ECO:0000256" key="1">
    <source>
        <dbReference type="ARBA" id="ARBA00004651"/>
    </source>
</evidence>
<dbReference type="InterPro" id="IPR001851">
    <property type="entry name" value="ABC_transp_permease"/>
</dbReference>
<dbReference type="Proteomes" id="UP000182624">
    <property type="component" value="Unassembled WGS sequence"/>
</dbReference>
<feature type="transmembrane region" description="Helical" evidence="6">
    <location>
        <begin position="21"/>
        <end position="43"/>
    </location>
</feature>
<feature type="transmembrane region" description="Helical" evidence="6">
    <location>
        <begin position="96"/>
        <end position="116"/>
    </location>
</feature>
<dbReference type="PANTHER" id="PTHR47089">
    <property type="entry name" value="ABC TRANSPORTER, PERMEASE PROTEIN"/>
    <property type="match status" value="1"/>
</dbReference>
<organism evidence="7 8">
    <name type="scientific">Butyrivibrio proteoclasticus</name>
    <dbReference type="NCBI Taxonomy" id="43305"/>
    <lineage>
        <taxon>Bacteria</taxon>
        <taxon>Bacillati</taxon>
        <taxon>Bacillota</taxon>
        <taxon>Clostridia</taxon>
        <taxon>Lachnospirales</taxon>
        <taxon>Lachnospiraceae</taxon>
        <taxon>Butyrivibrio</taxon>
    </lineage>
</organism>
<feature type="transmembrane region" description="Helical" evidence="6">
    <location>
        <begin position="212"/>
        <end position="237"/>
    </location>
</feature>
<accession>A0A1I5U2Q5</accession>
<dbReference type="CDD" id="cd06580">
    <property type="entry name" value="TM_PBP1_transp_TpRbsC_like"/>
    <property type="match status" value="1"/>
</dbReference>
<reference evidence="8" key="1">
    <citation type="submission" date="2016-10" db="EMBL/GenBank/DDBJ databases">
        <authorList>
            <person name="Varghese N."/>
            <person name="Submissions S."/>
        </authorList>
    </citation>
    <scope>NUCLEOTIDE SEQUENCE [LARGE SCALE GENOMIC DNA]</scope>
    <source>
        <strain evidence="8">P18</strain>
    </source>
</reference>
<evidence type="ECO:0000313" key="7">
    <source>
        <dbReference type="EMBL" id="SFP89602.1"/>
    </source>
</evidence>